<dbReference type="EMBL" id="JBJHZZ010000001">
    <property type="protein sequence ID" value="MFL0246147.1"/>
    <property type="molecule type" value="Genomic_DNA"/>
</dbReference>
<feature type="transmembrane region" description="Helical" evidence="5">
    <location>
        <begin position="54"/>
        <end position="72"/>
    </location>
</feature>
<dbReference type="Proteomes" id="UP001623591">
    <property type="component" value="Unassembled WGS sequence"/>
</dbReference>
<feature type="transmembrane region" description="Helical" evidence="5">
    <location>
        <begin position="374"/>
        <end position="392"/>
    </location>
</feature>
<feature type="transmembrane region" description="Helical" evidence="5">
    <location>
        <begin position="31"/>
        <end position="48"/>
    </location>
</feature>
<feature type="transmembrane region" description="Helical" evidence="5">
    <location>
        <begin position="219"/>
        <end position="250"/>
    </location>
</feature>
<dbReference type="GO" id="GO:0016874">
    <property type="term" value="F:ligase activity"/>
    <property type="evidence" value="ECO:0007669"/>
    <property type="project" value="UniProtKB-KW"/>
</dbReference>
<keyword evidence="3 5" id="KW-1133">Transmembrane helix</keyword>
<comment type="caution">
    <text evidence="7">The sequence shown here is derived from an EMBL/GenBank/DDBJ whole genome shotgun (WGS) entry which is preliminary data.</text>
</comment>
<dbReference type="PANTHER" id="PTHR37422">
    <property type="entry name" value="TEICHURONIC ACID BIOSYNTHESIS PROTEIN TUAE"/>
    <property type="match status" value="1"/>
</dbReference>
<protein>
    <submittedName>
        <fullName evidence="7">O-antigen ligase family protein</fullName>
    </submittedName>
</protein>
<keyword evidence="7" id="KW-0436">Ligase</keyword>
<evidence type="ECO:0000256" key="3">
    <source>
        <dbReference type="ARBA" id="ARBA00022989"/>
    </source>
</evidence>
<feature type="transmembrane region" description="Helical" evidence="5">
    <location>
        <begin position="262"/>
        <end position="284"/>
    </location>
</feature>
<evidence type="ECO:0000259" key="6">
    <source>
        <dbReference type="Pfam" id="PF04932"/>
    </source>
</evidence>
<feature type="transmembrane region" description="Helical" evidence="5">
    <location>
        <begin position="84"/>
        <end position="104"/>
    </location>
</feature>
<reference evidence="7 8" key="1">
    <citation type="submission" date="2024-11" db="EMBL/GenBank/DDBJ databases">
        <authorList>
            <person name="Heng Y.C."/>
            <person name="Lim A.C.H."/>
            <person name="Lee J.K.Y."/>
            <person name="Kittelmann S."/>
        </authorList>
    </citation>
    <scope>NUCLEOTIDE SEQUENCE [LARGE SCALE GENOMIC DNA]</scope>
    <source>
        <strain evidence="7 8">WILCCON 0185</strain>
    </source>
</reference>
<name>A0ABW8T149_9CLOT</name>
<dbReference type="PANTHER" id="PTHR37422:SF13">
    <property type="entry name" value="LIPOPOLYSACCHARIDE BIOSYNTHESIS PROTEIN PA4999-RELATED"/>
    <property type="match status" value="1"/>
</dbReference>
<feature type="transmembrane region" description="Helical" evidence="5">
    <location>
        <begin position="110"/>
        <end position="128"/>
    </location>
</feature>
<feature type="transmembrane region" description="Helical" evidence="5">
    <location>
        <begin position="344"/>
        <end position="362"/>
    </location>
</feature>
<keyword evidence="4 5" id="KW-0472">Membrane</keyword>
<evidence type="ECO:0000256" key="1">
    <source>
        <dbReference type="ARBA" id="ARBA00004141"/>
    </source>
</evidence>
<dbReference type="InterPro" id="IPR007016">
    <property type="entry name" value="O-antigen_ligase-rel_domated"/>
</dbReference>
<comment type="subcellular location">
    <subcellularLocation>
        <location evidence="1">Membrane</location>
        <topology evidence="1">Multi-pass membrane protein</topology>
    </subcellularLocation>
</comment>
<evidence type="ECO:0000313" key="7">
    <source>
        <dbReference type="EMBL" id="MFL0246147.1"/>
    </source>
</evidence>
<keyword evidence="2 5" id="KW-0812">Transmembrane</keyword>
<keyword evidence="8" id="KW-1185">Reference proteome</keyword>
<proteinExistence type="predicted"/>
<gene>
    <name evidence="7" type="ORF">ACJDUG_04030</name>
</gene>
<dbReference type="Pfam" id="PF04932">
    <property type="entry name" value="Wzy_C"/>
    <property type="match status" value="1"/>
</dbReference>
<feature type="transmembrane region" description="Helical" evidence="5">
    <location>
        <begin position="6"/>
        <end position="22"/>
    </location>
</feature>
<evidence type="ECO:0000256" key="5">
    <source>
        <dbReference type="SAM" id="Phobius"/>
    </source>
</evidence>
<accession>A0ABW8T149</accession>
<evidence type="ECO:0000256" key="2">
    <source>
        <dbReference type="ARBA" id="ARBA00022692"/>
    </source>
</evidence>
<feature type="transmembrane region" description="Helical" evidence="5">
    <location>
        <begin position="185"/>
        <end position="207"/>
    </location>
</feature>
<feature type="transmembrane region" description="Helical" evidence="5">
    <location>
        <begin position="305"/>
        <end position="324"/>
    </location>
</feature>
<organism evidence="7 8">
    <name type="scientific">Candidatus Clostridium stratigraminis</name>
    <dbReference type="NCBI Taxonomy" id="3381661"/>
    <lineage>
        <taxon>Bacteria</taxon>
        <taxon>Bacillati</taxon>
        <taxon>Bacillota</taxon>
        <taxon>Clostridia</taxon>
        <taxon>Eubacteriales</taxon>
        <taxon>Clostridiaceae</taxon>
        <taxon>Clostridium</taxon>
    </lineage>
</organism>
<feature type="transmembrane region" description="Helical" evidence="5">
    <location>
        <begin position="398"/>
        <end position="416"/>
    </location>
</feature>
<sequence>MKQLIILYILFFTSLLSLFVSKDEKNTYRKLILSLLLVFIIINVNIKINLWNDKFVYINILLLILLILNLLIKRDKRVINIKSIILFLNIINIIYLLQMIFIRIYDLNLFAYSFSTNLIILLIIIIFYKFQGRFNKDFIIKSIAIIAFINFILGLLQYKTGKMLIYGSLAGDIYYTEGISIVKRIVGFVGASNGAGNLGAILFPVVLYKFNNKRNLLNLIYIFAVLIFTIMTLTRIAYVAIIIEFLIYFIMNNNKKDMGHKVLFICAFFISSIIIYNIYFNNIYNILFAERGNTESVRIEQFLRVYKLFLQYPFLGVGAGQYTYFILDIFSIKDTEIHSQILNTFVECGFLGGFAYLIFNIRLMIMAIKSSPRVELWFVLSLFTGNFIVSNFNPNQYYAIDIFIYYFILCGIIFAARGEHEKTFDN</sequence>
<feature type="domain" description="O-antigen ligase-related" evidence="6">
    <location>
        <begin position="221"/>
        <end position="357"/>
    </location>
</feature>
<dbReference type="InterPro" id="IPR051533">
    <property type="entry name" value="WaaL-like"/>
</dbReference>
<evidence type="ECO:0000313" key="8">
    <source>
        <dbReference type="Proteomes" id="UP001623591"/>
    </source>
</evidence>
<feature type="transmembrane region" description="Helical" evidence="5">
    <location>
        <begin position="140"/>
        <end position="158"/>
    </location>
</feature>
<evidence type="ECO:0000256" key="4">
    <source>
        <dbReference type="ARBA" id="ARBA00023136"/>
    </source>
</evidence>